<accession>A0A0P7CZM9</accession>
<dbReference type="Proteomes" id="UP000050437">
    <property type="component" value="Unassembled WGS sequence"/>
</dbReference>
<organism evidence="1 2">
    <name type="scientific">Pseudomonas putida</name>
    <name type="common">Arthrobacter siderocapsulatus</name>
    <dbReference type="NCBI Taxonomy" id="303"/>
    <lineage>
        <taxon>Bacteria</taxon>
        <taxon>Pseudomonadati</taxon>
        <taxon>Pseudomonadota</taxon>
        <taxon>Gammaproteobacteria</taxon>
        <taxon>Pseudomonadales</taxon>
        <taxon>Pseudomonadaceae</taxon>
        <taxon>Pseudomonas</taxon>
    </lineage>
</organism>
<name>A0A0P7CZM9_PSEPU</name>
<dbReference type="EMBL" id="LKKS01000101">
    <property type="protein sequence ID" value="KPM62970.1"/>
    <property type="molecule type" value="Genomic_DNA"/>
</dbReference>
<gene>
    <name evidence="1" type="ORF">HB13667_16295</name>
</gene>
<evidence type="ECO:0000313" key="1">
    <source>
        <dbReference type="EMBL" id="KPM62970.1"/>
    </source>
</evidence>
<dbReference type="AlphaFoldDB" id="A0A0P7CZM9"/>
<sequence length="128" mass="14072">MRDEMQEIFGELFDDVFAESVTAFTGEYMGPGVFDPVTEETTAQPVTYAGRGVFHEYDEKRVDGLNIKFGDIQLIALTNEVAGRPDIGHLVETTDNVGILGMPAKGYRIVRMGGDPAGVHHDLQLRKA</sequence>
<reference evidence="1 2" key="1">
    <citation type="submission" date="2015-10" db="EMBL/GenBank/DDBJ databases">
        <title>Pseudomonas putida clinical strains.</title>
        <authorList>
            <person name="Molina L."/>
            <person name="Udaondo Z."/>
        </authorList>
    </citation>
    <scope>NUCLEOTIDE SEQUENCE [LARGE SCALE GENOMIC DNA]</scope>
    <source>
        <strain evidence="1 2">HB13667</strain>
    </source>
</reference>
<proteinExistence type="predicted"/>
<protein>
    <recommendedName>
        <fullName evidence="3">Glutamate 5-kinase</fullName>
    </recommendedName>
</protein>
<comment type="caution">
    <text evidence="1">The sequence shown here is derived from an EMBL/GenBank/DDBJ whole genome shotgun (WGS) entry which is preliminary data.</text>
</comment>
<evidence type="ECO:0008006" key="3">
    <source>
        <dbReference type="Google" id="ProtNLM"/>
    </source>
</evidence>
<evidence type="ECO:0000313" key="2">
    <source>
        <dbReference type="Proteomes" id="UP000050437"/>
    </source>
</evidence>